<dbReference type="PANTHER" id="PTHR13271:SF47">
    <property type="entry name" value="ACTIN-HISTIDINE N-METHYLTRANSFERASE"/>
    <property type="match status" value="1"/>
</dbReference>
<keyword evidence="11" id="KW-1185">Reference proteome</keyword>
<dbReference type="Pfam" id="PF09273">
    <property type="entry name" value="Rubis-subs-bind"/>
    <property type="match status" value="1"/>
</dbReference>
<dbReference type="InterPro" id="IPR015353">
    <property type="entry name" value="Rubisco_LSMT_subst-bd"/>
</dbReference>
<dbReference type="Gene3D" id="3.90.1410.10">
    <property type="entry name" value="set domain protein methyltransferase, domain 1"/>
    <property type="match status" value="1"/>
</dbReference>
<keyword evidence="4 7" id="KW-0808">Transferase</keyword>
<evidence type="ECO:0000256" key="2">
    <source>
        <dbReference type="ARBA" id="ARBA00022490"/>
    </source>
</evidence>
<name>A0A9W9ZCL0_9CNID</name>
<comment type="subcellular location">
    <subcellularLocation>
        <location evidence="1">Cytoplasm</location>
    </subcellularLocation>
</comment>
<sequence length="549" mass="62278">MGKKGRRKAHQGTSEAPDHVTDKEVLTVCQRIFELISLETPVLPVKQWEEHLKLRGMVEKIRERQAGVSSFQTSDHSRRDHISCFIQWFNENGGKAEHVVIDDFGQQGLGLKAVSDIKAGELFITIPRKLMMSAETARNSELGPLIERDNILRVMQNACLVLHVYCEKLKESSFWKPYLDILPTSYSTTLYFSIDEMQALKGSPAFGEALKLYRNIARQYSYIYQRLHQVCPETVKLPLRKAFTFDDHRWAVSTVITRQNKIPSTTGEPTLALIPMWDMCNHCNGMITTGYDMAEDSCKSLSVKDFKAGEQVCIFYGERSNADLLVHNGFVFEDNIHDKVGIQLGVSKSDSLFQMKEKLLASIGMTASSHWYPVPYGDEPISRELVTFLRVFSMSEDELKQWLEKAGEDSSVCELKKLSEVQSSVKQETESKCWQFLQTRLSLLLGQYKTSDAEECELLESAEISHHKKLCIQLKRAERKVLQNALKYASTTRNKTAESGLESDRNCDIDTRTPNDHVEDIKPQTTNTNASDEMDETACAVSQLSVDGE</sequence>
<dbReference type="OrthoDB" id="441812at2759"/>
<evidence type="ECO:0000256" key="3">
    <source>
        <dbReference type="ARBA" id="ARBA00022603"/>
    </source>
</evidence>
<keyword evidence="6" id="KW-0009">Actin-binding</keyword>
<dbReference type="GO" id="GO:0018064">
    <property type="term" value="F:protein-L-histidine N-tele-methyltransferase activity"/>
    <property type="evidence" value="ECO:0007669"/>
    <property type="project" value="UniProtKB-EC"/>
</dbReference>
<dbReference type="PROSITE" id="PS50280">
    <property type="entry name" value="SET"/>
    <property type="match status" value="1"/>
</dbReference>
<comment type="catalytic activity">
    <reaction evidence="7">
        <text>L-histidyl-[protein] + S-adenosyl-L-methionine = N(tele)-methyl-L-histidyl-[protein] + S-adenosyl-L-homocysteine + H(+)</text>
        <dbReference type="Rhea" id="RHEA:19369"/>
        <dbReference type="Rhea" id="RHEA-COMP:9745"/>
        <dbReference type="Rhea" id="RHEA-COMP:11600"/>
        <dbReference type="ChEBI" id="CHEBI:15378"/>
        <dbReference type="ChEBI" id="CHEBI:16367"/>
        <dbReference type="ChEBI" id="CHEBI:29979"/>
        <dbReference type="ChEBI" id="CHEBI:57856"/>
        <dbReference type="ChEBI" id="CHEBI:59789"/>
        <dbReference type="EC" id="2.1.1.85"/>
    </reaction>
</comment>
<evidence type="ECO:0000256" key="8">
    <source>
        <dbReference type="SAM" id="MobiDB-lite"/>
    </source>
</evidence>
<comment type="similarity">
    <text evidence="7">Belongs to the class V-like SAM-binding methyltransferase superfamily. SETD3 actin-histidine methyltransferase family.</text>
</comment>
<proteinExistence type="inferred from homology"/>
<dbReference type="InterPro" id="IPR025785">
    <property type="entry name" value="SETD3"/>
</dbReference>
<dbReference type="InterPro" id="IPR036464">
    <property type="entry name" value="Rubisco_LSMT_subst-bd_sf"/>
</dbReference>
<dbReference type="GO" id="GO:0032259">
    <property type="term" value="P:methylation"/>
    <property type="evidence" value="ECO:0007669"/>
    <property type="project" value="UniProtKB-KW"/>
</dbReference>
<dbReference type="EMBL" id="MU826359">
    <property type="protein sequence ID" value="KAJ7379202.1"/>
    <property type="molecule type" value="Genomic_DNA"/>
</dbReference>
<dbReference type="PROSITE" id="PS51565">
    <property type="entry name" value="SAM_MT85_SETD3"/>
    <property type="match status" value="1"/>
</dbReference>
<dbReference type="InterPro" id="IPR046341">
    <property type="entry name" value="SET_dom_sf"/>
</dbReference>
<protein>
    <recommendedName>
        <fullName evidence="7">protein-histidine N-methyltransferase</fullName>
        <ecNumber evidence="7">2.1.1.85</ecNumber>
    </recommendedName>
</protein>
<feature type="compositionally biased region" description="Polar residues" evidence="8">
    <location>
        <begin position="540"/>
        <end position="549"/>
    </location>
</feature>
<dbReference type="CDD" id="cd19176">
    <property type="entry name" value="SET_SETD3"/>
    <property type="match status" value="1"/>
</dbReference>
<keyword evidence="2" id="KW-0963">Cytoplasm</keyword>
<dbReference type="Gene3D" id="3.90.1420.10">
    <property type="entry name" value="Rubisco LSMT, substrate-binding domain"/>
    <property type="match status" value="1"/>
</dbReference>
<dbReference type="Proteomes" id="UP001163046">
    <property type="component" value="Unassembled WGS sequence"/>
</dbReference>
<gene>
    <name evidence="10" type="primary">SETD3</name>
    <name evidence="10" type="ORF">OS493_017706</name>
</gene>
<dbReference type="InterPro" id="IPR050600">
    <property type="entry name" value="SETD3_SETD6_MTase"/>
</dbReference>
<evidence type="ECO:0000259" key="9">
    <source>
        <dbReference type="PROSITE" id="PS50280"/>
    </source>
</evidence>
<dbReference type="GO" id="GO:0016279">
    <property type="term" value="F:protein-lysine N-methyltransferase activity"/>
    <property type="evidence" value="ECO:0007669"/>
    <property type="project" value="TreeGrafter"/>
</dbReference>
<keyword evidence="5 7" id="KW-0949">S-adenosyl-L-methionine</keyword>
<dbReference type="GO" id="GO:0003779">
    <property type="term" value="F:actin binding"/>
    <property type="evidence" value="ECO:0007669"/>
    <property type="project" value="UniProtKB-KW"/>
</dbReference>
<feature type="region of interest" description="Disordered" evidence="8">
    <location>
        <begin position="493"/>
        <end position="549"/>
    </location>
</feature>
<organism evidence="10 11">
    <name type="scientific">Desmophyllum pertusum</name>
    <dbReference type="NCBI Taxonomy" id="174260"/>
    <lineage>
        <taxon>Eukaryota</taxon>
        <taxon>Metazoa</taxon>
        <taxon>Cnidaria</taxon>
        <taxon>Anthozoa</taxon>
        <taxon>Hexacorallia</taxon>
        <taxon>Scleractinia</taxon>
        <taxon>Caryophylliina</taxon>
        <taxon>Caryophylliidae</taxon>
        <taxon>Desmophyllum</taxon>
    </lineage>
</organism>
<evidence type="ECO:0000256" key="7">
    <source>
        <dbReference type="PROSITE-ProRule" id="PRU00898"/>
    </source>
</evidence>
<comment type="caution">
    <text evidence="10">The sequence shown here is derived from an EMBL/GenBank/DDBJ whole genome shotgun (WGS) entry which is preliminary data.</text>
</comment>
<evidence type="ECO:0000256" key="6">
    <source>
        <dbReference type="ARBA" id="ARBA00023203"/>
    </source>
</evidence>
<accession>A0A9W9ZCL0</accession>
<dbReference type="SUPFAM" id="SSF82199">
    <property type="entry name" value="SET domain"/>
    <property type="match status" value="1"/>
</dbReference>
<evidence type="ECO:0000313" key="10">
    <source>
        <dbReference type="EMBL" id="KAJ7379202.1"/>
    </source>
</evidence>
<dbReference type="AlphaFoldDB" id="A0A9W9ZCL0"/>
<evidence type="ECO:0000313" key="11">
    <source>
        <dbReference type="Proteomes" id="UP001163046"/>
    </source>
</evidence>
<dbReference type="InterPro" id="IPR044428">
    <property type="entry name" value="SETD3_SET"/>
</dbReference>
<feature type="domain" description="SET" evidence="9">
    <location>
        <begin position="97"/>
        <end position="317"/>
    </location>
</feature>
<feature type="compositionally biased region" description="Basic and acidic residues" evidence="8">
    <location>
        <begin position="502"/>
        <end position="522"/>
    </location>
</feature>
<evidence type="ECO:0000256" key="5">
    <source>
        <dbReference type="ARBA" id="ARBA00022691"/>
    </source>
</evidence>
<reference evidence="10" key="1">
    <citation type="submission" date="2023-01" db="EMBL/GenBank/DDBJ databases">
        <title>Genome assembly of the deep-sea coral Lophelia pertusa.</title>
        <authorList>
            <person name="Herrera S."/>
            <person name="Cordes E."/>
        </authorList>
    </citation>
    <scope>NUCLEOTIDE SEQUENCE</scope>
    <source>
        <strain evidence="10">USNM1676648</strain>
        <tissue evidence="10">Polyp</tissue>
    </source>
</reference>
<dbReference type="GO" id="GO:0005737">
    <property type="term" value="C:cytoplasm"/>
    <property type="evidence" value="ECO:0007669"/>
    <property type="project" value="UniProtKB-SubCell"/>
</dbReference>
<dbReference type="Pfam" id="PF00856">
    <property type="entry name" value="SET"/>
    <property type="match status" value="1"/>
</dbReference>
<dbReference type="SUPFAM" id="SSF81822">
    <property type="entry name" value="RuBisCo LSMT C-terminal, substrate-binding domain"/>
    <property type="match status" value="1"/>
</dbReference>
<dbReference type="InterPro" id="IPR001214">
    <property type="entry name" value="SET_dom"/>
</dbReference>
<keyword evidence="3 7" id="KW-0489">Methyltransferase</keyword>
<evidence type="ECO:0000256" key="4">
    <source>
        <dbReference type="ARBA" id="ARBA00022679"/>
    </source>
</evidence>
<dbReference type="PANTHER" id="PTHR13271">
    <property type="entry name" value="UNCHARACTERIZED PUTATIVE METHYLTRANSFERASE"/>
    <property type="match status" value="1"/>
</dbReference>
<dbReference type="EC" id="2.1.1.85" evidence="7"/>
<evidence type="ECO:0000256" key="1">
    <source>
        <dbReference type="ARBA" id="ARBA00004496"/>
    </source>
</evidence>